<sequence length="203" mass="22836">MNDSVTVNRTTLRKVNESLEKTLNEPNCHLHPLDTITSSCRSALKSLETAKGDIFGNDCVTGNLVSYKLKNSITRMGREIPRDSRHLCNTTTCQRVLFRDTGETGCTFCFTSMANSPTFTKLTNFLHDYDCVTWSPGVKYQKGHRKQDWDHRNACPWVVRKIVHMPLDVAFLHISAQSLLSHVDGIEVIKGVLSALRDTPSNP</sequence>
<organism evidence="1 2">
    <name type="scientific">Paralvinella palmiformis</name>
    <dbReference type="NCBI Taxonomy" id="53620"/>
    <lineage>
        <taxon>Eukaryota</taxon>
        <taxon>Metazoa</taxon>
        <taxon>Spiralia</taxon>
        <taxon>Lophotrochozoa</taxon>
        <taxon>Annelida</taxon>
        <taxon>Polychaeta</taxon>
        <taxon>Sedentaria</taxon>
        <taxon>Canalipalpata</taxon>
        <taxon>Terebellida</taxon>
        <taxon>Terebelliformia</taxon>
        <taxon>Alvinellidae</taxon>
        <taxon>Paralvinella</taxon>
    </lineage>
</organism>
<dbReference type="AlphaFoldDB" id="A0AAD9JJ48"/>
<proteinExistence type="predicted"/>
<reference evidence="1" key="1">
    <citation type="journal article" date="2023" name="Mol. Biol. Evol.">
        <title>Third-Generation Sequencing Reveals the Adaptive Role of the Epigenome in Three Deep-Sea Polychaetes.</title>
        <authorList>
            <person name="Perez M."/>
            <person name="Aroh O."/>
            <person name="Sun Y."/>
            <person name="Lan Y."/>
            <person name="Juniper S.K."/>
            <person name="Young C.R."/>
            <person name="Angers B."/>
            <person name="Qian P.Y."/>
        </authorList>
    </citation>
    <scope>NUCLEOTIDE SEQUENCE</scope>
    <source>
        <strain evidence="1">P08H-3</strain>
    </source>
</reference>
<keyword evidence="2" id="KW-1185">Reference proteome</keyword>
<protein>
    <submittedName>
        <fullName evidence="1">Uncharacterized protein</fullName>
    </submittedName>
</protein>
<dbReference type="EMBL" id="JAODUP010000298">
    <property type="protein sequence ID" value="KAK2153395.1"/>
    <property type="molecule type" value="Genomic_DNA"/>
</dbReference>
<evidence type="ECO:0000313" key="2">
    <source>
        <dbReference type="Proteomes" id="UP001208570"/>
    </source>
</evidence>
<accession>A0AAD9JJ48</accession>
<comment type="caution">
    <text evidence="1">The sequence shown here is derived from an EMBL/GenBank/DDBJ whole genome shotgun (WGS) entry which is preliminary data.</text>
</comment>
<name>A0AAD9JJ48_9ANNE</name>
<dbReference type="Proteomes" id="UP001208570">
    <property type="component" value="Unassembled WGS sequence"/>
</dbReference>
<evidence type="ECO:0000313" key="1">
    <source>
        <dbReference type="EMBL" id="KAK2153395.1"/>
    </source>
</evidence>
<gene>
    <name evidence="1" type="ORF">LSH36_298g01060</name>
</gene>